<comment type="caution">
    <text evidence="3">The sequence shown here is derived from an EMBL/GenBank/DDBJ whole genome shotgun (WGS) entry which is preliminary data.</text>
</comment>
<evidence type="ECO:0000313" key="3">
    <source>
        <dbReference type="EMBL" id="ETD20955.1"/>
    </source>
</evidence>
<feature type="transmembrane region" description="Helical" evidence="1">
    <location>
        <begin position="164"/>
        <end position="182"/>
    </location>
</feature>
<proteinExistence type="predicted"/>
<keyword evidence="4" id="KW-1185">Reference proteome</keyword>
<feature type="transmembrane region" description="Helical" evidence="1">
    <location>
        <begin position="12"/>
        <end position="30"/>
    </location>
</feature>
<dbReference type="AlphaFoldDB" id="A0A829NN59"/>
<name>A0A829NN59_MEDG5</name>
<keyword evidence="1" id="KW-0472">Membrane</keyword>
<dbReference type="Pfam" id="PF14501">
    <property type="entry name" value="HATPase_c_5"/>
    <property type="match status" value="1"/>
</dbReference>
<dbReference type="RefSeq" id="WP_009245839.1">
    <property type="nucleotide sequence ID" value="NZ_KI669414.1"/>
</dbReference>
<dbReference type="SUPFAM" id="SSF55874">
    <property type="entry name" value="ATPase domain of HSP90 chaperone/DNA topoisomerase II/histidine kinase"/>
    <property type="match status" value="1"/>
</dbReference>
<sequence length="440" mass="51996">MLQAFTGKVLLLFLSLWEVWMYYQFLYAVCIEKEQLLKWQRIMIQISIWSTGVLMAINRSFLFFSNTMFLFTIILVVLIILLIERKDFILLVSITIVYFSSIALLDFFFAFFGMCMIEDMFAENIYFSGYQIEKIVIYFCSRSCVACILNGIKKYEVEKSIDRFKYIFLMMGVFFSILVRGYQVIISDMAMGRRELQGIKSLVSMSVVIAVLIFLMILWVKNRVLQEENNTLVMEEQLQHQKYCEMLDVMEHNRELIHDTKHHFLVVQEYLKNEEYENLQKYVKQVSEEFQRTVPKVYTGIKILDFILEQKRVVAQKSGIRYEMDTMLLTGIPMTEQETCALFGNLLDNAIEACCLVETEEKWIKIQIKQINQLLSIELLNTFEIPCIRKQGVFETIKEERSAHGYGIKSMQRIVDKYQGLITYEEKEKIFTTKITFFNV</sequence>
<evidence type="ECO:0000256" key="1">
    <source>
        <dbReference type="SAM" id="Phobius"/>
    </source>
</evidence>
<gene>
    <name evidence="3" type="ORF">HMPREF1201_00960</name>
</gene>
<dbReference type="InterPro" id="IPR032834">
    <property type="entry name" value="NatK-like_C"/>
</dbReference>
<dbReference type="EMBL" id="AZJF01000001">
    <property type="protein sequence ID" value="ETD20955.1"/>
    <property type="molecule type" value="Genomic_DNA"/>
</dbReference>
<accession>A0A829NN59</accession>
<dbReference type="InterPro" id="IPR036890">
    <property type="entry name" value="HATPase_C_sf"/>
</dbReference>
<feature type="transmembrane region" description="Helical" evidence="1">
    <location>
        <begin position="202"/>
        <end position="220"/>
    </location>
</feature>
<dbReference type="Gene3D" id="3.30.565.10">
    <property type="entry name" value="Histidine kinase-like ATPase, C-terminal domain"/>
    <property type="match status" value="1"/>
</dbReference>
<evidence type="ECO:0000313" key="4">
    <source>
        <dbReference type="Proteomes" id="UP000018690"/>
    </source>
</evidence>
<keyword evidence="1" id="KW-0812">Transmembrane</keyword>
<organism evidence="3 4">
    <name type="scientific">Mediterraneibacter gnavus (strain CC55_001C)</name>
    <dbReference type="NCBI Taxonomy" id="1073375"/>
    <lineage>
        <taxon>Bacteria</taxon>
        <taxon>Bacillati</taxon>
        <taxon>Bacillota</taxon>
        <taxon>Clostridia</taxon>
        <taxon>Lachnospirales</taxon>
        <taxon>Lachnospiraceae</taxon>
        <taxon>Mediterraneibacter</taxon>
    </lineage>
</organism>
<dbReference type="CDD" id="cd16935">
    <property type="entry name" value="HATPase_AgrC-ComD-like"/>
    <property type="match status" value="1"/>
</dbReference>
<protein>
    <recommendedName>
        <fullName evidence="2">Sensor histidine kinase NatK-like C-terminal domain-containing protein</fullName>
    </recommendedName>
</protein>
<feature type="transmembrane region" description="Helical" evidence="1">
    <location>
        <begin position="135"/>
        <end position="152"/>
    </location>
</feature>
<keyword evidence="1" id="KW-1133">Transmembrane helix</keyword>
<feature type="transmembrane region" description="Helical" evidence="1">
    <location>
        <begin position="90"/>
        <end position="115"/>
    </location>
</feature>
<feature type="transmembrane region" description="Helical" evidence="1">
    <location>
        <begin position="63"/>
        <end position="83"/>
    </location>
</feature>
<reference evidence="3 4" key="1">
    <citation type="submission" date="2013-10" db="EMBL/GenBank/DDBJ databases">
        <title>The Genome Sequence of Ruminococcus gnavus CC55_001C.</title>
        <authorList>
            <consortium name="The Broad Institute Genomics Platform"/>
            <person name="Earl A."/>
            <person name="Allen-Vercoe E."/>
            <person name="Daigneault M."/>
            <person name="Young S.K."/>
            <person name="Zeng Q."/>
            <person name="Gargeya S."/>
            <person name="Fitzgerald M."/>
            <person name="Abouelleil A."/>
            <person name="Alvarado L."/>
            <person name="Chapman S.B."/>
            <person name="Gainer-Dewar J."/>
            <person name="Goldberg J."/>
            <person name="Griggs A."/>
            <person name="Gujja S."/>
            <person name="Hansen M."/>
            <person name="Howarth C."/>
            <person name="Imamovic A."/>
            <person name="Ireland A."/>
            <person name="Larimer J."/>
            <person name="McCowan C."/>
            <person name="Murphy C."/>
            <person name="Pearson M."/>
            <person name="Poon T.W."/>
            <person name="Priest M."/>
            <person name="Roberts A."/>
            <person name="Saif S."/>
            <person name="Shea T."/>
            <person name="Sykes S."/>
            <person name="Wortman J."/>
            <person name="Nusbaum C."/>
            <person name="Birren B."/>
        </authorList>
    </citation>
    <scope>NUCLEOTIDE SEQUENCE [LARGE SCALE GENOMIC DNA]</scope>
    <source>
        <strain evidence="3 4">CC55_001C</strain>
    </source>
</reference>
<evidence type="ECO:0000259" key="2">
    <source>
        <dbReference type="Pfam" id="PF14501"/>
    </source>
</evidence>
<feature type="domain" description="Sensor histidine kinase NatK-like C-terminal" evidence="2">
    <location>
        <begin position="338"/>
        <end position="437"/>
    </location>
</feature>
<dbReference type="Proteomes" id="UP000018690">
    <property type="component" value="Unassembled WGS sequence"/>
</dbReference>